<comment type="caution">
    <text evidence="2">The sequence shown here is derived from an EMBL/GenBank/DDBJ whole genome shotgun (WGS) entry which is preliminary data.</text>
</comment>
<proteinExistence type="predicted"/>
<dbReference type="RefSeq" id="WP_007661680.1">
    <property type="nucleotide sequence ID" value="NZ_JAQCXL010000001.1"/>
</dbReference>
<dbReference type="GeneID" id="26158895"/>
<evidence type="ECO:0000313" key="2">
    <source>
        <dbReference type="EMBL" id="RHN01217.1"/>
    </source>
</evidence>
<protein>
    <submittedName>
        <fullName evidence="2">Uncharacterized protein</fullName>
    </submittedName>
</protein>
<accession>A0AB37M6G7</accession>
<dbReference type="EMBL" id="QRQM01000047">
    <property type="protein sequence ID" value="RHN01217.1"/>
    <property type="molecule type" value="Genomic_DNA"/>
</dbReference>
<name>A0AB37M6G7_9BACE</name>
<evidence type="ECO:0000313" key="3">
    <source>
        <dbReference type="Proteomes" id="UP000286003"/>
    </source>
</evidence>
<organism evidence="2 3">
    <name type="scientific">Bacteroides intestinalis</name>
    <dbReference type="NCBI Taxonomy" id="329854"/>
    <lineage>
        <taxon>Bacteria</taxon>
        <taxon>Pseudomonadati</taxon>
        <taxon>Bacteroidota</taxon>
        <taxon>Bacteroidia</taxon>
        <taxon>Bacteroidales</taxon>
        <taxon>Bacteroidaceae</taxon>
        <taxon>Bacteroides</taxon>
    </lineage>
</organism>
<dbReference type="Proteomes" id="UP000286003">
    <property type="component" value="Unassembled WGS sequence"/>
</dbReference>
<sequence length="507" mass="60184">MAEIMKTKANPPSRLTKKLISLSEADDWEEASKEWVMRGYYCVLGYCSCLCSPRGVHNITVIENIHNFNQMYICNPCADLYFGIQESLKIESTVRRLKKNKDLNMDDICLAYLFRNKFIDRLELKNYRLVRLSRKDEYSRFYRQRINKRIINFTDYANKPIFEKIEILIAWSKKMENPHYISVFVKQRKELAETGQIDVAYLDAFIEKNEIELSSFTKQDRDLALEAIGEQRQSTLDLEEYVRTTKLRLTNESDQYVLSGFCFEGLEDNDTYDVDRQEETEECRAIRKLIKVARDISLDYSIELQDSQDDFQDQQQEQIYELFRIGRAQQEVEEKRRADEKERKEQRLKDKKTMQEERKVSKLNQGNFDFIYPHGCDTLKWDHFHESVISPIDKDVLDDLSYLIYTWFLDIKKSRSLKSFIYFFTNREIAHKFKLIPYSREFVEIMYVGALLQLIDIDELGGILNDLYKSTDDNIKSDKVELLNEILSKKSYVATLKDNVEILITKK</sequence>
<dbReference type="AlphaFoldDB" id="A0AB37M6G7"/>
<gene>
    <name evidence="2" type="ORF">DWZ32_22875</name>
</gene>
<feature type="region of interest" description="Disordered" evidence="1">
    <location>
        <begin position="334"/>
        <end position="356"/>
    </location>
</feature>
<reference evidence="2 3" key="1">
    <citation type="submission" date="2018-08" db="EMBL/GenBank/DDBJ databases">
        <title>A genome reference for cultivated species of the human gut microbiota.</title>
        <authorList>
            <person name="Zou Y."/>
            <person name="Xue W."/>
            <person name="Luo G."/>
        </authorList>
    </citation>
    <scope>NUCLEOTIDE SEQUENCE [LARGE SCALE GENOMIC DNA]</scope>
    <source>
        <strain evidence="2 3">AF31-23</strain>
    </source>
</reference>
<evidence type="ECO:0000256" key="1">
    <source>
        <dbReference type="SAM" id="MobiDB-lite"/>
    </source>
</evidence>